<organism evidence="4 5">
    <name type="scientific">Paraburkholderia phenazinium</name>
    <dbReference type="NCBI Taxonomy" id="60549"/>
    <lineage>
        <taxon>Bacteria</taxon>
        <taxon>Pseudomonadati</taxon>
        <taxon>Pseudomonadota</taxon>
        <taxon>Betaproteobacteria</taxon>
        <taxon>Burkholderiales</taxon>
        <taxon>Burkholderiaceae</taxon>
        <taxon>Paraburkholderia</taxon>
    </lineage>
</organism>
<dbReference type="Gene3D" id="1.20.120.160">
    <property type="entry name" value="HPT domain"/>
    <property type="match status" value="1"/>
</dbReference>
<name>A0A1N6JK91_9BURK</name>
<accession>A0A1N6JK91</accession>
<dbReference type="PROSITE" id="PS50894">
    <property type="entry name" value="HPT"/>
    <property type="match status" value="1"/>
</dbReference>
<evidence type="ECO:0000259" key="3">
    <source>
        <dbReference type="PROSITE" id="PS50894"/>
    </source>
</evidence>
<evidence type="ECO:0000313" key="4">
    <source>
        <dbReference type="EMBL" id="SIO44643.1"/>
    </source>
</evidence>
<dbReference type="OrthoDB" id="8926467at2"/>
<proteinExistence type="predicted"/>
<keyword evidence="1" id="KW-0902">Two-component regulatory system</keyword>
<dbReference type="GO" id="GO:0000160">
    <property type="term" value="P:phosphorelay signal transduction system"/>
    <property type="evidence" value="ECO:0007669"/>
    <property type="project" value="UniProtKB-KW"/>
</dbReference>
<keyword evidence="2" id="KW-0597">Phosphoprotein</keyword>
<dbReference type="AlphaFoldDB" id="A0A1N6JK91"/>
<evidence type="ECO:0000256" key="1">
    <source>
        <dbReference type="ARBA" id="ARBA00023012"/>
    </source>
</evidence>
<dbReference type="InterPro" id="IPR008207">
    <property type="entry name" value="Sig_transdc_His_kin_Hpt_dom"/>
</dbReference>
<dbReference type="EMBL" id="FSRM01000002">
    <property type="protein sequence ID" value="SIO44643.1"/>
    <property type="molecule type" value="Genomic_DNA"/>
</dbReference>
<feature type="modified residue" description="Phosphohistidine" evidence="2">
    <location>
        <position position="174"/>
    </location>
</feature>
<protein>
    <submittedName>
        <fullName evidence="4">Hpt domain-containing protein</fullName>
    </submittedName>
</protein>
<evidence type="ECO:0000313" key="5">
    <source>
        <dbReference type="Proteomes" id="UP000184693"/>
    </source>
</evidence>
<dbReference type="InterPro" id="IPR036641">
    <property type="entry name" value="HPT_dom_sf"/>
</dbReference>
<evidence type="ECO:0000256" key="2">
    <source>
        <dbReference type="PROSITE-ProRule" id="PRU00110"/>
    </source>
</evidence>
<dbReference type="Proteomes" id="UP000184693">
    <property type="component" value="Unassembled WGS sequence"/>
</dbReference>
<sequence>MNRALLMRADREWVQASGIEAMLARLGFTVSTEPEKALAEPRRVRLVVEHRLSVEFGIASMPTGIFPLPAETLRFAVVPHQAQVVGALPGFHATLSLPIDECAFVDALATCRYIAISAHERDSLHTRIGELACDDQAVARQLVRLLIDTNASTLAALRDAFSTRSWDAVGRGVHRIAGSARMLDCPGLLALLSRLEGAARAHQVELARPLLQVIVNTIDSLDVSLQKLLDAASTF</sequence>
<reference evidence="4 5" key="1">
    <citation type="submission" date="2016-11" db="EMBL/GenBank/DDBJ databases">
        <authorList>
            <person name="Jaros S."/>
            <person name="Januszkiewicz K."/>
            <person name="Wedrychowicz H."/>
        </authorList>
    </citation>
    <scope>NUCLEOTIDE SEQUENCE [LARGE SCALE GENOMIC DNA]</scope>
    <source>
        <strain evidence="4 5">GAS86</strain>
    </source>
</reference>
<dbReference type="SUPFAM" id="SSF47226">
    <property type="entry name" value="Histidine-containing phosphotransfer domain, HPT domain"/>
    <property type="match status" value="1"/>
</dbReference>
<gene>
    <name evidence="4" type="ORF">SAMN05444168_4554</name>
</gene>
<dbReference type="RefSeq" id="WP_083611556.1">
    <property type="nucleotide sequence ID" value="NZ_FSRM01000002.1"/>
</dbReference>
<dbReference type="GO" id="GO:0004672">
    <property type="term" value="F:protein kinase activity"/>
    <property type="evidence" value="ECO:0007669"/>
    <property type="project" value="UniProtKB-ARBA"/>
</dbReference>
<feature type="domain" description="HPt" evidence="3">
    <location>
        <begin position="135"/>
        <end position="232"/>
    </location>
</feature>
<dbReference type="Pfam" id="PF01627">
    <property type="entry name" value="Hpt"/>
    <property type="match status" value="1"/>
</dbReference>